<keyword evidence="3" id="KW-1185">Reference proteome</keyword>
<organism evidence="2 3">
    <name type="scientific">Draconibacterium sediminis</name>
    <dbReference type="NCBI Taxonomy" id="1544798"/>
    <lineage>
        <taxon>Bacteria</taxon>
        <taxon>Pseudomonadati</taxon>
        <taxon>Bacteroidota</taxon>
        <taxon>Bacteroidia</taxon>
        <taxon>Marinilabiliales</taxon>
        <taxon>Prolixibacteraceae</taxon>
        <taxon>Draconibacterium</taxon>
    </lineage>
</organism>
<evidence type="ECO:0000256" key="1">
    <source>
        <dbReference type="SAM" id="SignalP"/>
    </source>
</evidence>
<gene>
    <name evidence="2" type="ORF">LH29_09460</name>
</gene>
<feature type="chain" id="PRO_5002331597" description="Outer membrane protein beta-barrel domain-containing protein" evidence="1">
    <location>
        <begin position="24"/>
        <end position="169"/>
    </location>
</feature>
<name>A0A0D8JI79_9BACT</name>
<comment type="caution">
    <text evidence="2">The sequence shown here is derived from an EMBL/GenBank/DDBJ whole genome shotgun (WGS) entry which is preliminary data.</text>
</comment>
<dbReference type="RefSeq" id="WP_045027942.1">
    <property type="nucleotide sequence ID" value="NZ_JRHC01000001.1"/>
</dbReference>
<evidence type="ECO:0000313" key="3">
    <source>
        <dbReference type="Proteomes" id="UP000032544"/>
    </source>
</evidence>
<dbReference type="OrthoDB" id="1122175at2"/>
<evidence type="ECO:0000313" key="2">
    <source>
        <dbReference type="EMBL" id="KJF45558.1"/>
    </source>
</evidence>
<proteinExistence type="predicted"/>
<protein>
    <recommendedName>
        <fullName evidence="4">Outer membrane protein beta-barrel domain-containing protein</fullName>
    </recommendedName>
</protein>
<dbReference type="EMBL" id="JRHC01000001">
    <property type="protein sequence ID" value="KJF45558.1"/>
    <property type="molecule type" value="Genomic_DNA"/>
</dbReference>
<dbReference type="AlphaFoldDB" id="A0A0D8JI79"/>
<evidence type="ECO:0008006" key="4">
    <source>
        <dbReference type="Google" id="ProtNLM"/>
    </source>
</evidence>
<accession>A0A0D8JI79</accession>
<dbReference type="Proteomes" id="UP000032544">
    <property type="component" value="Unassembled WGS sequence"/>
</dbReference>
<sequence length="169" mass="19307">MKKSFYSLFSGIIVLFYVLNVNAQEHNDHDDHEHHDHTHGHKTEIGIGNSLVYFFGEEELSYGLHIHVVRNIGHSNFGMGLAYERIFDEHTHNTIGVVGSYTPIDRLHFALTPGIAFEGEDWEEKNFALHFETAYDFQVGNIHMGPMVELGYNFEHVHLSMGLHIGFGL</sequence>
<reference evidence="2 3" key="1">
    <citation type="submission" date="2014-09" db="EMBL/GenBank/DDBJ databases">
        <title>Draft Genome Sequence of Draconibacterium sp. JN14CK-3.</title>
        <authorList>
            <person name="Dong C."/>
            <person name="Lai Q."/>
            <person name="Shao Z."/>
        </authorList>
    </citation>
    <scope>NUCLEOTIDE SEQUENCE [LARGE SCALE GENOMIC DNA]</scope>
    <source>
        <strain evidence="2 3">JN14CK-3</strain>
    </source>
</reference>
<feature type="signal peptide" evidence="1">
    <location>
        <begin position="1"/>
        <end position="23"/>
    </location>
</feature>
<keyword evidence="1" id="KW-0732">Signal</keyword>